<proteinExistence type="predicted"/>
<dbReference type="AlphaFoldDB" id="A0A0P1AGG3"/>
<dbReference type="Proteomes" id="UP000054928">
    <property type="component" value="Unassembled WGS sequence"/>
</dbReference>
<name>A0A0P1AGG3_PLAHL</name>
<evidence type="ECO:0000313" key="2">
    <source>
        <dbReference type="Proteomes" id="UP000054928"/>
    </source>
</evidence>
<sequence>MLSDTNSISKSISPRASTTYDVFALQELWWSAVDISPVFRCKKIWLGFILAATGATDPSKVINFAQTCSAGTSWLIKGAKVCGEGFI</sequence>
<evidence type="ECO:0000313" key="1">
    <source>
        <dbReference type="EMBL" id="CEG40172.1"/>
    </source>
</evidence>
<dbReference type="RefSeq" id="XP_024576541.1">
    <property type="nucleotide sequence ID" value="XM_024725800.1"/>
</dbReference>
<protein>
    <submittedName>
        <fullName evidence="1">Uncharacterized protein</fullName>
    </submittedName>
</protein>
<accession>A0A0P1AGG3</accession>
<dbReference type="GeneID" id="36405439"/>
<reference evidence="2" key="1">
    <citation type="submission" date="2014-09" db="EMBL/GenBank/DDBJ databases">
        <authorList>
            <person name="Sharma Rahul"/>
            <person name="Thines Marco"/>
        </authorList>
    </citation>
    <scope>NUCLEOTIDE SEQUENCE [LARGE SCALE GENOMIC DNA]</scope>
</reference>
<keyword evidence="2" id="KW-1185">Reference proteome</keyword>
<dbReference type="EMBL" id="CCYD01000468">
    <property type="protein sequence ID" value="CEG40172.1"/>
    <property type="molecule type" value="Genomic_DNA"/>
</dbReference>
<organism evidence="1 2">
    <name type="scientific">Plasmopara halstedii</name>
    <name type="common">Downy mildew of sunflower</name>
    <dbReference type="NCBI Taxonomy" id="4781"/>
    <lineage>
        <taxon>Eukaryota</taxon>
        <taxon>Sar</taxon>
        <taxon>Stramenopiles</taxon>
        <taxon>Oomycota</taxon>
        <taxon>Peronosporomycetes</taxon>
        <taxon>Peronosporales</taxon>
        <taxon>Peronosporaceae</taxon>
        <taxon>Plasmopara</taxon>
    </lineage>
</organism>